<sequence>MLRGIEPVVWAQTISNFGGENITREWSISLLEGHISHLTFLRLQTIVQDLFRGLKQLDKTSFN</sequence>
<protein>
    <submittedName>
        <fullName evidence="1">Uncharacterized protein</fullName>
    </submittedName>
</protein>
<proteinExistence type="predicted"/>
<dbReference type="Proteomes" id="UP000231382">
    <property type="component" value="Unassembled WGS sequence"/>
</dbReference>
<name>A0A2H0W7C1_9BACT</name>
<gene>
    <name evidence="1" type="ORF">COT78_00655</name>
</gene>
<comment type="caution">
    <text evidence="1">The sequence shown here is derived from an EMBL/GenBank/DDBJ whole genome shotgun (WGS) entry which is preliminary data.</text>
</comment>
<reference evidence="2" key="1">
    <citation type="submission" date="2017-09" db="EMBL/GenBank/DDBJ databases">
        <title>Depth-based differentiation of microbial function through sediment-hosted aquifers and enrichment of novel symbionts in the deep terrestrial subsurface.</title>
        <authorList>
            <person name="Probst A.J."/>
            <person name="Ladd B."/>
            <person name="Jarett J.K."/>
            <person name="Geller-Mcgrath D.E."/>
            <person name="Sieber C.M.K."/>
            <person name="Emerson J.B."/>
            <person name="Anantharaman K."/>
            <person name="Thomas B.C."/>
            <person name="Malmstrom R."/>
            <person name="Stieglmeier M."/>
            <person name="Klingl A."/>
            <person name="Woyke T."/>
            <person name="Ryan C.M."/>
            <person name="Banfield J.F."/>
        </authorList>
    </citation>
    <scope>NUCLEOTIDE SEQUENCE [LARGE SCALE GENOMIC DNA]</scope>
</reference>
<accession>A0A2H0W7C1</accession>
<evidence type="ECO:0000313" key="1">
    <source>
        <dbReference type="EMBL" id="PIS07979.1"/>
    </source>
</evidence>
<evidence type="ECO:0000313" key="2">
    <source>
        <dbReference type="Proteomes" id="UP000231382"/>
    </source>
</evidence>
<organism evidence="1 2">
    <name type="scientific">Candidatus Berkelbacteria bacterium CG10_big_fil_rev_8_21_14_0_10_43_13</name>
    <dbReference type="NCBI Taxonomy" id="1974514"/>
    <lineage>
        <taxon>Bacteria</taxon>
        <taxon>Candidatus Berkelbacteria</taxon>
    </lineage>
</organism>
<dbReference type="AlphaFoldDB" id="A0A2H0W7C1"/>
<dbReference type="EMBL" id="PEZW01000006">
    <property type="protein sequence ID" value="PIS07979.1"/>
    <property type="molecule type" value="Genomic_DNA"/>
</dbReference>